<keyword evidence="3" id="KW-0489">Methyltransferase</keyword>
<gene>
    <name evidence="7" type="ORF">CWS72_25155</name>
</gene>
<dbReference type="InterPro" id="IPR035996">
    <property type="entry name" value="4pyrrol_Methylase_sf"/>
</dbReference>
<dbReference type="InterPro" id="IPR006365">
    <property type="entry name" value="Cbl_synth_CobL"/>
</dbReference>
<feature type="domain" description="Tetrapyrrole methylase" evidence="6">
    <location>
        <begin position="6"/>
        <end position="188"/>
    </location>
</feature>
<keyword evidence="2" id="KW-0169">Cobalamin biosynthesis</keyword>
<evidence type="ECO:0000256" key="2">
    <source>
        <dbReference type="ARBA" id="ARBA00022573"/>
    </source>
</evidence>
<dbReference type="EMBL" id="PIUM01000045">
    <property type="protein sequence ID" value="PKU21733.1"/>
    <property type="molecule type" value="Genomic_DNA"/>
</dbReference>
<name>A0A2N3PMX0_9PROT</name>
<dbReference type="GO" id="GO:0032259">
    <property type="term" value="P:methylation"/>
    <property type="evidence" value="ECO:0007669"/>
    <property type="project" value="UniProtKB-KW"/>
</dbReference>
<comment type="pathway">
    <text evidence="1">Cofactor biosynthesis; adenosylcobalamin biosynthesis.</text>
</comment>
<dbReference type="Proteomes" id="UP000233293">
    <property type="component" value="Unassembled WGS sequence"/>
</dbReference>
<dbReference type="InterPro" id="IPR014008">
    <property type="entry name" value="Cbl_synth_MTase_CbiT"/>
</dbReference>
<dbReference type="InterPro" id="IPR014777">
    <property type="entry name" value="4pyrrole_Mease_sub1"/>
</dbReference>
<evidence type="ECO:0000256" key="4">
    <source>
        <dbReference type="ARBA" id="ARBA00022679"/>
    </source>
</evidence>
<evidence type="ECO:0000256" key="5">
    <source>
        <dbReference type="ARBA" id="ARBA00022691"/>
    </source>
</evidence>
<dbReference type="UniPathway" id="UPA00148"/>
<dbReference type="PANTHER" id="PTHR43182:SF1">
    <property type="entry name" value="COBALT-PRECORRIN-7 C(5)-METHYLTRANSFERASE"/>
    <property type="match status" value="1"/>
</dbReference>
<dbReference type="OrthoDB" id="9787825at2"/>
<dbReference type="InterPro" id="IPR012818">
    <property type="entry name" value="CbiE"/>
</dbReference>
<reference evidence="8" key="1">
    <citation type="submission" date="2017-12" db="EMBL/GenBank/DDBJ databases">
        <title>Draft genome sequence of Telmatospirillum siberiense 26-4b1T, an acidotolerant peatland alphaproteobacterium potentially involved in sulfur cycling.</title>
        <authorList>
            <person name="Hausmann B."/>
            <person name="Pjevac P."/>
            <person name="Schreck K."/>
            <person name="Herbold C.W."/>
            <person name="Daims H."/>
            <person name="Wagner M."/>
            <person name="Pester M."/>
            <person name="Loy A."/>
        </authorList>
    </citation>
    <scope>NUCLEOTIDE SEQUENCE [LARGE SCALE GENOMIC DNA]</scope>
    <source>
        <strain evidence="8">26-4b1</strain>
    </source>
</reference>
<keyword evidence="8" id="KW-1185">Reference proteome</keyword>
<proteinExistence type="predicted"/>
<dbReference type="PANTHER" id="PTHR43182">
    <property type="entry name" value="COBALT-PRECORRIN-6B C(15)-METHYLTRANSFERASE (DECARBOXYLATING)"/>
    <property type="match status" value="1"/>
</dbReference>
<keyword evidence="4" id="KW-0808">Transferase</keyword>
<dbReference type="CDD" id="cd02440">
    <property type="entry name" value="AdoMet_MTases"/>
    <property type="match status" value="1"/>
</dbReference>
<dbReference type="PIRSF" id="PIRSF036428">
    <property type="entry name" value="CobL"/>
    <property type="match status" value="1"/>
</dbReference>
<evidence type="ECO:0000313" key="8">
    <source>
        <dbReference type="Proteomes" id="UP000233293"/>
    </source>
</evidence>
<keyword evidence="5" id="KW-0949">S-adenosyl-L-methionine</keyword>
<dbReference type="Gene3D" id="3.40.50.150">
    <property type="entry name" value="Vaccinia Virus protein VP39"/>
    <property type="match status" value="1"/>
</dbReference>
<organism evidence="7 8">
    <name type="scientific">Telmatospirillum siberiense</name>
    <dbReference type="NCBI Taxonomy" id="382514"/>
    <lineage>
        <taxon>Bacteria</taxon>
        <taxon>Pseudomonadati</taxon>
        <taxon>Pseudomonadota</taxon>
        <taxon>Alphaproteobacteria</taxon>
        <taxon>Rhodospirillales</taxon>
        <taxon>Rhodospirillaceae</taxon>
        <taxon>Telmatospirillum</taxon>
    </lineage>
</organism>
<evidence type="ECO:0000256" key="1">
    <source>
        <dbReference type="ARBA" id="ARBA00004953"/>
    </source>
</evidence>
<comment type="caution">
    <text evidence="7">The sequence shown here is derived from an EMBL/GenBank/DDBJ whole genome shotgun (WGS) entry which is preliminary data.</text>
</comment>
<dbReference type="Gene3D" id="3.40.1010.10">
    <property type="entry name" value="Cobalt-precorrin-4 Transmethylase, Domain 1"/>
    <property type="match status" value="1"/>
</dbReference>
<evidence type="ECO:0000256" key="3">
    <source>
        <dbReference type="ARBA" id="ARBA00022603"/>
    </source>
</evidence>
<dbReference type="InterPro" id="IPR000878">
    <property type="entry name" value="4pyrrol_Mease"/>
</dbReference>
<dbReference type="RefSeq" id="WP_101253416.1">
    <property type="nucleotide sequence ID" value="NZ_PIUM01000045.1"/>
</dbReference>
<sequence>MSKRWLSVVGIGEDGLEGLSPIARRIVETAEVLAGGERHLALVPEGPADRLAWTAPFADNLDRLAAFRGRKVCVLASGDPMWFGVGATLARRFGAEEMEIVPHPGAFSLAAARLGWALHETCCLSIHGRAFETVLRHLHPGARLLLLAEDGASAARLAVRLADLGLGETEIQVFEHLGGPLERRLASPAGSWIEPRTADLATIALRLPERWSGRPPLACVPGLPDDAFHHDGQLTKREIRAATLAALAPWPGAHLWDVGAGCGSIAIEWCRAGGTATAIEKDADRCAMIGGNALALGVPHLDLRQGSAPDVLAGIATRPDALFVGGGLSAPGVLDACWAALPSGGRMVANAVTAESEALLLAWQARNGGSLTRLSIARLESTGRFHSWHPAMPVTQYSGCKP</sequence>
<dbReference type="AlphaFoldDB" id="A0A2N3PMX0"/>
<dbReference type="InterPro" id="IPR050714">
    <property type="entry name" value="Cobalamin_biosynth_MTase"/>
</dbReference>
<dbReference type="GO" id="GO:0008276">
    <property type="term" value="F:protein methyltransferase activity"/>
    <property type="evidence" value="ECO:0007669"/>
    <property type="project" value="InterPro"/>
</dbReference>
<protein>
    <submittedName>
        <fullName evidence="7">Cobalamin biosynthesis bifunctional protein CbiET</fullName>
    </submittedName>
</protein>
<dbReference type="NCBIfam" id="TIGR02467">
    <property type="entry name" value="CbiE"/>
    <property type="match status" value="1"/>
</dbReference>
<dbReference type="CDD" id="cd11644">
    <property type="entry name" value="Precorrin-6Y-MT"/>
    <property type="match status" value="1"/>
</dbReference>
<dbReference type="Pfam" id="PF00590">
    <property type="entry name" value="TP_methylase"/>
    <property type="match status" value="1"/>
</dbReference>
<dbReference type="GO" id="GO:0009236">
    <property type="term" value="P:cobalamin biosynthetic process"/>
    <property type="evidence" value="ECO:0007669"/>
    <property type="project" value="UniProtKB-UniPathway"/>
</dbReference>
<dbReference type="SUPFAM" id="SSF53335">
    <property type="entry name" value="S-adenosyl-L-methionine-dependent methyltransferases"/>
    <property type="match status" value="1"/>
</dbReference>
<dbReference type="InterPro" id="IPR029063">
    <property type="entry name" value="SAM-dependent_MTases_sf"/>
</dbReference>
<evidence type="ECO:0000313" key="7">
    <source>
        <dbReference type="EMBL" id="PKU21733.1"/>
    </source>
</evidence>
<accession>A0A2N3PMX0</accession>
<dbReference type="SUPFAM" id="SSF53790">
    <property type="entry name" value="Tetrapyrrole methylase"/>
    <property type="match status" value="1"/>
</dbReference>
<evidence type="ECO:0000259" key="6">
    <source>
        <dbReference type="Pfam" id="PF00590"/>
    </source>
</evidence>
<dbReference type="NCBIfam" id="TIGR02469">
    <property type="entry name" value="CbiT"/>
    <property type="match status" value="1"/>
</dbReference>